<reference evidence="1 2" key="1">
    <citation type="journal article" date="2017" name="Int. J. Syst. Evol. Microbiol.">
        <title>Jeotgalibaca porci sp. nov. and Jeotgalibaca arthritidis sp. nov., isolated from pigs, and emended description of the genus Jeotgalibaca.</title>
        <authorList>
            <person name="Zamora L."/>
            <person name="Perez-Sancho M."/>
            <person name="Dominguez L."/>
            <person name="Fernandez-Garayzabal J.F."/>
            <person name="Vela A.I."/>
        </authorList>
    </citation>
    <scope>NUCLEOTIDE SEQUENCE [LARGE SCALE GENOMIC DNA]</scope>
    <source>
        <strain evidence="1 2">CECT 9157</strain>
    </source>
</reference>
<dbReference type="RefSeq" id="WP_166163875.1">
    <property type="nucleotide sequence ID" value="NZ_CP049740.1"/>
</dbReference>
<dbReference type="AlphaFoldDB" id="A0A6G7KCM4"/>
<evidence type="ECO:0008006" key="3">
    <source>
        <dbReference type="Google" id="ProtNLM"/>
    </source>
</evidence>
<organism evidence="1 2">
    <name type="scientific">Jeotgalibaca arthritidis</name>
    <dbReference type="NCBI Taxonomy" id="1868794"/>
    <lineage>
        <taxon>Bacteria</taxon>
        <taxon>Bacillati</taxon>
        <taxon>Bacillota</taxon>
        <taxon>Bacilli</taxon>
        <taxon>Lactobacillales</taxon>
        <taxon>Carnobacteriaceae</taxon>
        <taxon>Jeotgalibaca</taxon>
    </lineage>
</organism>
<evidence type="ECO:0000313" key="1">
    <source>
        <dbReference type="EMBL" id="QII83009.1"/>
    </source>
</evidence>
<name>A0A6G7KCM4_9LACT</name>
<protein>
    <recommendedName>
        <fullName evidence="3">Competence protein ComG</fullName>
    </recommendedName>
</protein>
<dbReference type="Proteomes" id="UP000501451">
    <property type="component" value="Chromosome"/>
</dbReference>
<gene>
    <name evidence="1" type="ORF">G7057_11490</name>
</gene>
<evidence type="ECO:0000313" key="2">
    <source>
        <dbReference type="Proteomes" id="UP000501451"/>
    </source>
</evidence>
<sequence length="105" mass="12189">MNLITNKRGSILPLLLVGLFLTQLCFFSVCYIYKNQAETYQLLKEHYQSQSMLLMTEQFIKEGEKENVYSYNIGDVSVSYERDRIILTSCLNTGYQGNLIITIEE</sequence>
<proteinExistence type="predicted"/>
<keyword evidence="2" id="KW-1185">Reference proteome</keyword>
<dbReference type="KEGG" id="jar:G7057_11490"/>
<accession>A0A6G7KCM4</accession>
<dbReference type="EMBL" id="CP049740">
    <property type="protein sequence ID" value="QII83009.1"/>
    <property type="molecule type" value="Genomic_DNA"/>
</dbReference>